<gene>
    <name evidence="2" type="ORF">RH857_04570</name>
</gene>
<organism evidence="2 3">
    <name type="scientific">Nesterenkonia flava</name>
    <dbReference type="NCBI Taxonomy" id="469799"/>
    <lineage>
        <taxon>Bacteria</taxon>
        <taxon>Bacillati</taxon>
        <taxon>Actinomycetota</taxon>
        <taxon>Actinomycetes</taxon>
        <taxon>Micrococcales</taxon>
        <taxon>Micrococcaceae</taxon>
        <taxon>Nesterenkonia</taxon>
    </lineage>
</organism>
<comment type="caution">
    <text evidence="2">The sequence shown here is derived from an EMBL/GenBank/DDBJ whole genome shotgun (WGS) entry which is preliminary data.</text>
</comment>
<proteinExistence type="predicted"/>
<feature type="compositionally biased region" description="Acidic residues" evidence="1">
    <location>
        <begin position="60"/>
        <end position="71"/>
    </location>
</feature>
<evidence type="ECO:0000313" key="3">
    <source>
        <dbReference type="Proteomes" id="UP001260872"/>
    </source>
</evidence>
<reference evidence="3" key="1">
    <citation type="submission" date="2023-07" db="EMBL/GenBank/DDBJ databases">
        <title>Description of three actinobacteria isolated from air of manufacturing shop in a pharmaceutical factory.</title>
        <authorList>
            <person name="Zhang D.-F."/>
        </authorList>
    </citation>
    <scope>NUCLEOTIDE SEQUENCE [LARGE SCALE GENOMIC DNA]</scope>
    <source>
        <strain evidence="3">CCTCC AB 207010</strain>
    </source>
</reference>
<protein>
    <submittedName>
        <fullName evidence="2">Uncharacterized protein</fullName>
    </submittedName>
</protein>
<sequence length="171" mass="17992">MTDILSDAPRGNASTKEWTEYAISKGVEEAELKDLTRDEIRELVEARAKQTADTSAPSEDTTENDGQETENVEAPAAPAVPDFSKFTGAPATAPQGVVAGAGDAQTEAPAPAANGHEVQVDDGTVHAIVVKGVYQLTTKDGVRKQAHKGDTVIATAEKIDRGVKHGFLQKV</sequence>
<name>A0ABU1FTA8_9MICC</name>
<keyword evidence="3" id="KW-1185">Reference proteome</keyword>
<accession>A0ABU1FTA8</accession>
<feature type="region of interest" description="Disordered" evidence="1">
    <location>
        <begin position="44"/>
        <end position="110"/>
    </location>
</feature>
<evidence type="ECO:0000313" key="2">
    <source>
        <dbReference type="EMBL" id="MDR5711408.1"/>
    </source>
</evidence>
<evidence type="ECO:0000256" key="1">
    <source>
        <dbReference type="SAM" id="MobiDB-lite"/>
    </source>
</evidence>
<dbReference type="EMBL" id="JAVKGT010000008">
    <property type="protein sequence ID" value="MDR5711408.1"/>
    <property type="molecule type" value="Genomic_DNA"/>
</dbReference>
<dbReference type="RefSeq" id="WP_310536790.1">
    <property type="nucleotide sequence ID" value="NZ_BAAAOC010000022.1"/>
</dbReference>
<dbReference type="Proteomes" id="UP001260872">
    <property type="component" value="Unassembled WGS sequence"/>
</dbReference>